<dbReference type="InterPro" id="IPR036390">
    <property type="entry name" value="WH_DNA-bd_sf"/>
</dbReference>
<dbReference type="InterPro" id="IPR002481">
    <property type="entry name" value="FUR"/>
</dbReference>
<dbReference type="GO" id="GO:0045892">
    <property type="term" value="P:negative regulation of DNA-templated transcription"/>
    <property type="evidence" value="ECO:0007669"/>
    <property type="project" value="TreeGrafter"/>
</dbReference>
<dbReference type="EMBL" id="CP014750">
    <property type="protein sequence ID" value="AMQ19456.1"/>
    <property type="molecule type" value="Genomic_DNA"/>
</dbReference>
<dbReference type="Pfam" id="PF01475">
    <property type="entry name" value="FUR"/>
    <property type="match status" value="1"/>
</dbReference>
<reference evidence="2" key="1">
    <citation type="submission" date="2016-03" db="EMBL/GenBank/DDBJ databases">
        <authorList>
            <person name="Oger P.M."/>
        </authorList>
    </citation>
    <scope>NUCLEOTIDE SEQUENCE [LARGE SCALE GENOMIC DNA]</scope>
    <source>
        <strain evidence="2">OG-1</strain>
    </source>
</reference>
<dbReference type="GeneID" id="27140866"/>
<dbReference type="GO" id="GO:0008270">
    <property type="term" value="F:zinc ion binding"/>
    <property type="evidence" value="ECO:0007669"/>
    <property type="project" value="TreeGrafter"/>
</dbReference>
<name>A0A142CXF4_9EURY</name>
<organism evidence="1 2">
    <name type="scientific">Thermococcus peptonophilus</name>
    <dbReference type="NCBI Taxonomy" id="53952"/>
    <lineage>
        <taxon>Archaea</taxon>
        <taxon>Methanobacteriati</taxon>
        <taxon>Methanobacteriota</taxon>
        <taxon>Thermococci</taxon>
        <taxon>Thermococcales</taxon>
        <taxon>Thermococcaceae</taxon>
        <taxon>Thermococcus</taxon>
    </lineage>
</organism>
<dbReference type="AlphaFoldDB" id="A0A142CXF4"/>
<dbReference type="PANTHER" id="PTHR33202:SF7">
    <property type="entry name" value="FERRIC UPTAKE REGULATION PROTEIN"/>
    <property type="match status" value="1"/>
</dbReference>
<dbReference type="Proteomes" id="UP000073604">
    <property type="component" value="Chromosome"/>
</dbReference>
<dbReference type="OrthoDB" id="21318at2157"/>
<dbReference type="GO" id="GO:0000976">
    <property type="term" value="F:transcription cis-regulatory region binding"/>
    <property type="evidence" value="ECO:0007669"/>
    <property type="project" value="TreeGrafter"/>
</dbReference>
<proteinExistence type="predicted"/>
<evidence type="ECO:0000313" key="2">
    <source>
        <dbReference type="Proteomes" id="UP000073604"/>
    </source>
</evidence>
<dbReference type="InterPro" id="IPR036388">
    <property type="entry name" value="WH-like_DNA-bd_sf"/>
</dbReference>
<accession>A0A142CXF4</accession>
<gene>
    <name evidence="1" type="ORF">A0127_09920</name>
</gene>
<protein>
    <submittedName>
        <fullName evidence="1">Fur family transcriptional regulator</fullName>
    </submittedName>
</protein>
<dbReference type="PANTHER" id="PTHR33202">
    <property type="entry name" value="ZINC UPTAKE REGULATION PROTEIN"/>
    <property type="match status" value="1"/>
</dbReference>
<evidence type="ECO:0000313" key="1">
    <source>
        <dbReference type="EMBL" id="AMQ19456.1"/>
    </source>
</evidence>
<sequence>MWKEKALEVLRKNGYKLTPQRLKLVEILGEIGSEHPSIGRLLERIREDFPTVSFSTLYSNLITLKELGLVELFSIEGETRVELNTEPHINLINGDSIVDIDDPEIIEALKKRLGKEVKLVNVLVKE</sequence>
<dbReference type="SUPFAM" id="SSF46785">
    <property type="entry name" value="Winged helix' DNA-binding domain"/>
    <property type="match status" value="1"/>
</dbReference>
<dbReference type="GO" id="GO:1900376">
    <property type="term" value="P:regulation of secondary metabolite biosynthetic process"/>
    <property type="evidence" value="ECO:0007669"/>
    <property type="project" value="TreeGrafter"/>
</dbReference>
<dbReference type="KEGG" id="tpep:A0127_09920"/>
<dbReference type="Gene3D" id="1.10.10.10">
    <property type="entry name" value="Winged helix-like DNA-binding domain superfamily/Winged helix DNA-binding domain"/>
    <property type="match status" value="1"/>
</dbReference>
<keyword evidence="2" id="KW-1185">Reference proteome</keyword>
<dbReference type="GO" id="GO:0003700">
    <property type="term" value="F:DNA-binding transcription factor activity"/>
    <property type="evidence" value="ECO:0007669"/>
    <property type="project" value="InterPro"/>
</dbReference>
<dbReference type="STRING" id="53952.A0127_09920"/>
<dbReference type="RefSeq" id="WP_062390755.1">
    <property type="nucleotide sequence ID" value="NZ_CP014750.1"/>
</dbReference>